<evidence type="ECO:0000256" key="2">
    <source>
        <dbReference type="SAM" id="SignalP"/>
    </source>
</evidence>
<keyword evidence="1" id="KW-0812">Transmembrane</keyword>
<feature type="signal peptide" evidence="2">
    <location>
        <begin position="1"/>
        <end position="20"/>
    </location>
</feature>
<protein>
    <submittedName>
        <fullName evidence="3">Uncharacterized protein</fullName>
    </submittedName>
</protein>
<proteinExistence type="predicted"/>
<feature type="transmembrane region" description="Helical" evidence="1">
    <location>
        <begin position="378"/>
        <end position="402"/>
    </location>
</feature>
<organism evidence="3 4">
    <name type="scientific">Orchesella dallaii</name>
    <dbReference type="NCBI Taxonomy" id="48710"/>
    <lineage>
        <taxon>Eukaryota</taxon>
        <taxon>Metazoa</taxon>
        <taxon>Ecdysozoa</taxon>
        <taxon>Arthropoda</taxon>
        <taxon>Hexapoda</taxon>
        <taxon>Collembola</taxon>
        <taxon>Entomobryomorpha</taxon>
        <taxon>Entomobryoidea</taxon>
        <taxon>Orchesellidae</taxon>
        <taxon>Orchesellinae</taxon>
        <taxon>Orchesella</taxon>
    </lineage>
</organism>
<evidence type="ECO:0000256" key="1">
    <source>
        <dbReference type="SAM" id="Phobius"/>
    </source>
</evidence>
<keyword evidence="4" id="KW-1185">Reference proteome</keyword>
<dbReference type="Gene3D" id="2.60.20.10">
    <property type="entry name" value="Crystallins"/>
    <property type="match status" value="1"/>
</dbReference>
<evidence type="ECO:0000313" key="3">
    <source>
        <dbReference type="EMBL" id="CAL8112525.1"/>
    </source>
</evidence>
<reference evidence="3 4" key="1">
    <citation type="submission" date="2024-08" db="EMBL/GenBank/DDBJ databases">
        <authorList>
            <person name="Cucini C."/>
            <person name="Frati F."/>
        </authorList>
    </citation>
    <scope>NUCLEOTIDE SEQUENCE [LARGE SCALE GENOMIC DNA]</scope>
</reference>
<gene>
    <name evidence="3" type="ORF">ODALV1_LOCUS15687</name>
</gene>
<keyword evidence="1" id="KW-0472">Membrane</keyword>
<feature type="chain" id="PRO_5047123769" evidence="2">
    <location>
        <begin position="21"/>
        <end position="472"/>
    </location>
</feature>
<sequence length="472" mass="53193">MNLIYGSCFIVTITLGFSNAAVQEIPLYTGVLYTGNKTIVTIAADGNCTNLPELFQNNIKSTNIFAPCVQFYDGLDCSGKGIQLHPSSPYQSNLEIWRIHNKTMSLGNCRDSCIPSLGNSFEHLKAVQENKATNHDIPITIYSKPAYHGKEFKIQISGCTFLKHTHIYYTTFRSVRLPKGSCFLVFLGNNFVPPGGTGDPNDCFVTDAFNVLKFQDGMSGLHSFTDFVPSPNSSFIQKKYVKALSPCQCKSSEIVEPELNLTSGRGCIELYSEYRFVGRTIRIPLNFTGCMNFADSKYSEWEGIAYSMKTGAESCVELYSEGDCQGPTHLVVTLPFEIPSLSGYNLLGQIRSIQVCKYDSEHPMNVSKVRVKDGKYQMALYCLLPVAIIGVVTSIVLMMFLWHNKKALNKRSKLSEHEIELFFNGAELHHERTISQKNTQVDFLIQNQPYKYELEILPHRIKFGKHYTIHRF</sequence>
<name>A0ABP1R075_9HEXA</name>
<keyword evidence="1" id="KW-1133">Transmembrane helix</keyword>
<comment type="caution">
    <text evidence="3">The sequence shown here is derived from an EMBL/GenBank/DDBJ whole genome shotgun (WGS) entry which is preliminary data.</text>
</comment>
<dbReference type="EMBL" id="CAXLJM020000048">
    <property type="protein sequence ID" value="CAL8112525.1"/>
    <property type="molecule type" value="Genomic_DNA"/>
</dbReference>
<keyword evidence="2" id="KW-0732">Signal</keyword>
<dbReference type="Proteomes" id="UP001642540">
    <property type="component" value="Unassembled WGS sequence"/>
</dbReference>
<accession>A0ABP1R075</accession>
<evidence type="ECO:0000313" key="4">
    <source>
        <dbReference type="Proteomes" id="UP001642540"/>
    </source>
</evidence>